<evidence type="ECO:0000256" key="1">
    <source>
        <dbReference type="ARBA" id="ARBA00006964"/>
    </source>
</evidence>
<dbReference type="eggNOG" id="COG0327">
    <property type="taxonomic scope" value="Bacteria"/>
</dbReference>
<dbReference type="InterPro" id="IPR002678">
    <property type="entry name" value="DUF34/NIF3"/>
</dbReference>
<evidence type="ECO:0000256" key="5">
    <source>
        <dbReference type="PIRSR" id="PIRSR602678-1"/>
    </source>
</evidence>
<keyword evidence="7" id="KW-1185">Reference proteome</keyword>
<dbReference type="OrthoDB" id="9792792at2"/>
<proteinExistence type="inferred from homology"/>
<feature type="binding site" evidence="5">
    <location>
        <position position="333"/>
    </location>
    <ligand>
        <name>a divalent metal cation</name>
        <dbReference type="ChEBI" id="CHEBI:60240"/>
        <label>1</label>
    </ligand>
</feature>
<evidence type="ECO:0000256" key="3">
    <source>
        <dbReference type="ARBA" id="ARBA00022723"/>
    </source>
</evidence>
<evidence type="ECO:0000313" key="7">
    <source>
        <dbReference type="Proteomes" id="UP000001681"/>
    </source>
</evidence>
<dbReference type="HOGENOM" id="CLU_037423_1_0_9"/>
<organism evidence="6 7">
    <name type="scientific">Exiguobacterium sibiricum (strain DSM 17290 / CCUG 55495 / CIP 109462 / JCM 13490 / 255-15)</name>
    <dbReference type="NCBI Taxonomy" id="262543"/>
    <lineage>
        <taxon>Bacteria</taxon>
        <taxon>Bacillati</taxon>
        <taxon>Bacillota</taxon>
        <taxon>Bacilli</taxon>
        <taxon>Bacillales</taxon>
        <taxon>Bacillales Family XII. Incertae Sedis</taxon>
        <taxon>Exiguobacterium</taxon>
    </lineage>
</organism>
<dbReference type="FunFam" id="3.30.70.120:FF:000006">
    <property type="entry name" value="GTP cyclohydrolase 1 type 2 homolog"/>
    <property type="match status" value="1"/>
</dbReference>
<dbReference type="PANTHER" id="PTHR13799">
    <property type="entry name" value="NGG1 INTERACTING FACTOR 3"/>
    <property type="match status" value="1"/>
</dbReference>
<dbReference type="Gene3D" id="3.30.70.120">
    <property type="match status" value="1"/>
</dbReference>
<protein>
    <recommendedName>
        <fullName evidence="2 4">GTP cyclohydrolase 1 type 2 homolog</fullName>
    </recommendedName>
</protein>
<dbReference type="GO" id="GO:0005737">
    <property type="term" value="C:cytoplasm"/>
    <property type="evidence" value="ECO:0007669"/>
    <property type="project" value="TreeGrafter"/>
</dbReference>
<feature type="binding site" evidence="5">
    <location>
        <position position="330"/>
    </location>
    <ligand>
        <name>a divalent metal cation</name>
        <dbReference type="ChEBI" id="CHEBI:60240"/>
        <label>1</label>
    </ligand>
</feature>
<dbReference type="AlphaFoldDB" id="B1YL83"/>
<dbReference type="PIRSF" id="PIRSF037489">
    <property type="entry name" value="UCP037489_NIF3_YqfO"/>
    <property type="match status" value="1"/>
</dbReference>
<dbReference type="KEGG" id="esi:Exig_0835"/>
<dbReference type="PANTHER" id="PTHR13799:SF14">
    <property type="entry name" value="GTP CYCLOHYDROLASE 1 TYPE 2 HOMOLOG"/>
    <property type="match status" value="1"/>
</dbReference>
<sequence>MANGQQVIEQFETFAPKKFAFEGDPIGLQIGTLNKKVKRVLVTLDVLESVVDEAIEKQIDLIIAHHPPIFSKLPKVTDQSAAGRIVMKCIKHDIAVYAAHTNLDVTQGGVNDLMATALGLTDTTVLVPSFENTLYKLVVFVPESAVEEVSKALGRAGAGHIGAYSDCQFHTTGTGQFKATAEANPYVGQPGQLEHVKEVRIETIVTELNQKQVIRAMKQAHPYEEVAYDVIRQELTAPSLGLGRIGRLEEAVPLKTFAEQVRSAFGVENLRFVGDENRLVQKVAVLGGDGNKYVSTAAFAGADVLVTGDLYFHVAHDAMALGLAVVDPGHHVESVMKQGVVDLLTERFEKQNIKDVELFVSETNTNPFQFL</sequence>
<dbReference type="NCBIfam" id="TIGR00486">
    <property type="entry name" value="YbgI_SA1388"/>
    <property type="match status" value="1"/>
</dbReference>
<feature type="binding site" evidence="5">
    <location>
        <position position="104"/>
    </location>
    <ligand>
        <name>a divalent metal cation</name>
        <dbReference type="ChEBI" id="CHEBI:60240"/>
        <label>1</label>
    </ligand>
</feature>
<feature type="binding site" evidence="5">
    <location>
        <position position="65"/>
    </location>
    <ligand>
        <name>a divalent metal cation</name>
        <dbReference type="ChEBI" id="CHEBI:60240"/>
        <label>1</label>
    </ligand>
</feature>
<evidence type="ECO:0000313" key="6">
    <source>
        <dbReference type="EMBL" id="ACB60315.1"/>
    </source>
</evidence>
<reference evidence="6 7" key="1">
    <citation type="journal article" date="2006" name="Extremophiles">
        <title>Characterization of Exiguobacterium isolates from the Siberian permafrost. Description of Exiguobacterium sibiricum sp. nov.</title>
        <authorList>
            <person name="Rodrigues D.F."/>
            <person name="Goris J."/>
            <person name="Vishnivetskaya T."/>
            <person name="Gilichinsky D."/>
            <person name="Thomashow M.F."/>
            <person name="Tiedje J.M."/>
        </authorList>
    </citation>
    <scope>NUCLEOTIDE SEQUENCE [LARGE SCALE GENOMIC DNA]</scope>
    <source>
        <strain evidence="7">DSM 17290 / CIP 109462 / JCM 13490 / 255-15</strain>
    </source>
</reference>
<dbReference type="InterPro" id="IPR015867">
    <property type="entry name" value="N-reg_PII/ATP_PRibTrfase_C"/>
</dbReference>
<keyword evidence="3 4" id="KW-0479">Metal-binding</keyword>
<gene>
    <name evidence="6" type="ordered locus">Exig_0835</name>
</gene>
<dbReference type="STRING" id="262543.Exig_0835"/>
<accession>B1YL83</accession>
<name>B1YL83_EXIS2</name>
<dbReference type="FunFam" id="3.40.1390.30:FF:000001">
    <property type="entry name" value="GTP cyclohydrolase 1 type 2"/>
    <property type="match status" value="1"/>
</dbReference>
<dbReference type="SUPFAM" id="SSF102705">
    <property type="entry name" value="NIF3 (NGG1p interacting factor 3)-like"/>
    <property type="match status" value="1"/>
</dbReference>
<dbReference type="EMBL" id="CP001022">
    <property type="protein sequence ID" value="ACB60315.1"/>
    <property type="molecule type" value="Genomic_DNA"/>
</dbReference>
<comment type="similarity">
    <text evidence="1 4">Belongs to the GTP cyclohydrolase I type 2/NIF3 family.</text>
</comment>
<feature type="binding site" evidence="5">
    <location>
        <position position="66"/>
    </location>
    <ligand>
        <name>a divalent metal cation</name>
        <dbReference type="ChEBI" id="CHEBI:60240"/>
        <label>1</label>
    </ligand>
</feature>
<dbReference type="Proteomes" id="UP000001681">
    <property type="component" value="Chromosome"/>
</dbReference>
<reference evidence="7" key="3">
    <citation type="submission" date="2008-04" db="EMBL/GenBank/DDBJ databases">
        <title>Complete sequence of chromosome of Exiguobacterium sibiricum 255-15.</title>
        <authorList>
            <consortium name="US DOE Joint Genome Institute"/>
            <person name="Copeland A."/>
            <person name="Lucas S."/>
            <person name="Lapidus A."/>
            <person name="Glavina del Rio T."/>
            <person name="Dalin E."/>
            <person name="Tice H."/>
            <person name="Bruce D."/>
            <person name="Goodwin L."/>
            <person name="Pitluck S."/>
            <person name="Kiss H."/>
            <person name="Chertkov O."/>
            <person name="Monk C."/>
            <person name="Brettin T."/>
            <person name="Detter J.C."/>
            <person name="Han C."/>
            <person name="Kuske C.R."/>
            <person name="Schmutz J."/>
            <person name="Larimer F."/>
            <person name="Land M."/>
            <person name="Hauser L."/>
            <person name="Kyrpides N."/>
            <person name="Mikhailova N."/>
            <person name="Vishnivetskaya T."/>
            <person name="Rodrigues D.F."/>
            <person name="Gilichinsky D."/>
            <person name="Tiedje J."/>
            <person name="Richardson P."/>
        </authorList>
    </citation>
    <scope>NUCLEOTIDE SEQUENCE [LARGE SCALE GENOMIC DNA]</scope>
    <source>
        <strain evidence="7">DSM 17290 / CIP 109462 / JCM 13490 / 255-15</strain>
    </source>
</reference>
<dbReference type="Gene3D" id="3.40.1390.30">
    <property type="entry name" value="NIF3 (NGG1p interacting factor 3)-like"/>
    <property type="match status" value="1"/>
</dbReference>
<dbReference type="GO" id="GO:0046872">
    <property type="term" value="F:metal ion binding"/>
    <property type="evidence" value="ECO:0007669"/>
    <property type="project" value="UniProtKB-UniRule"/>
</dbReference>
<reference evidence="6 7" key="2">
    <citation type="journal article" date="2008" name="BMC Genomics">
        <title>Architecture of thermal adaptation in an Exiguobacterium sibiricum strain isolated from 3 million year old permafrost: a genome and transcriptome approach.</title>
        <authorList>
            <person name="Rodrigues D.F."/>
            <person name="Ivanova N."/>
            <person name="He Z."/>
            <person name="Huebner M."/>
            <person name="Zhou J."/>
            <person name="Tiedje J.M."/>
        </authorList>
    </citation>
    <scope>NUCLEOTIDE SEQUENCE [LARGE SCALE GENOMIC DNA]</scope>
    <source>
        <strain evidence="7">DSM 17290 / CIP 109462 / JCM 13490 / 255-15</strain>
    </source>
</reference>
<dbReference type="RefSeq" id="WP_012369739.1">
    <property type="nucleotide sequence ID" value="NC_010556.1"/>
</dbReference>
<evidence type="ECO:0000256" key="2">
    <source>
        <dbReference type="ARBA" id="ARBA00022112"/>
    </source>
</evidence>
<evidence type="ECO:0000256" key="4">
    <source>
        <dbReference type="PIRNR" id="PIRNR037489"/>
    </source>
</evidence>
<dbReference type="InterPro" id="IPR017221">
    <property type="entry name" value="DUF34/NIF3_bac"/>
</dbReference>
<dbReference type="InterPro" id="IPR036069">
    <property type="entry name" value="DUF34/NIF3_sf"/>
</dbReference>
<dbReference type="Pfam" id="PF01784">
    <property type="entry name" value="DUF34_NIF3"/>
    <property type="match status" value="1"/>
</dbReference>